<keyword evidence="1" id="KW-0732">Signal</keyword>
<evidence type="ECO:0000313" key="2">
    <source>
        <dbReference type="EMBL" id="OCT45896.1"/>
    </source>
</evidence>
<dbReference type="EMBL" id="LGRB01000018">
    <property type="protein sequence ID" value="OCT45896.1"/>
    <property type="molecule type" value="Genomic_DNA"/>
</dbReference>
<gene>
    <name evidence="2" type="ORF">CLCR_00067</name>
</gene>
<reference evidence="3" key="1">
    <citation type="submission" date="2015-07" db="EMBL/GenBank/DDBJ databases">
        <authorList>
            <person name="Teixeira M.M."/>
            <person name="Souza R.C."/>
            <person name="Almeida L.G."/>
            <person name="Vicente V.A."/>
            <person name="de Hoog S."/>
            <person name="Bocca A.L."/>
            <person name="de Almeida S.R."/>
            <person name="Vasconcelos A.T."/>
            <person name="Felipe M.S."/>
        </authorList>
    </citation>
    <scope>NUCLEOTIDE SEQUENCE [LARGE SCALE GENOMIC DNA]</scope>
    <source>
        <strain evidence="3">KSF</strain>
    </source>
</reference>
<sequence length="116" mass="12293">MKASVAITAALASASVAMAGLVPKSELTPNIPMKIGCYPTGNNPAPNAMSIKLPTCNGDLNGDNCLRFCKCNEKSEVVCDSDDMKGCSDKEMSKVCGQTGEDADWHGYFYCSCWPA</sequence>
<organism evidence="2 3">
    <name type="scientific">Cladophialophora carrionii</name>
    <dbReference type="NCBI Taxonomy" id="86049"/>
    <lineage>
        <taxon>Eukaryota</taxon>
        <taxon>Fungi</taxon>
        <taxon>Dikarya</taxon>
        <taxon>Ascomycota</taxon>
        <taxon>Pezizomycotina</taxon>
        <taxon>Eurotiomycetes</taxon>
        <taxon>Chaetothyriomycetidae</taxon>
        <taxon>Chaetothyriales</taxon>
        <taxon>Herpotrichiellaceae</taxon>
        <taxon>Cladophialophora</taxon>
    </lineage>
</organism>
<dbReference type="OrthoDB" id="4147332at2759"/>
<evidence type="ECO:0000256" key="1">
    <source>
        <dbReference type="SAM" id="SignalP"/>
    </source>
</evidence>
<comment type="caution">
    <text evidence="2">The sequence shown here is derived from an EMBL/GenBank/DDBJ whole genome shotgun (WGS) entry which is preliminary data.</text>
</comment>
<protein>
    <submittedName>
        <fullName evidence="2">Uncharacterized protein</fullName>
    </submittedName>
</protein>
<dbReference type="VEuPathDB" id="FungiDB:CLCR_00067"/>
<name>A0A1C1CBP3_9EURO</name>
<proteinExistence type="predicted"/>
<keyword evidence="3" id="KW-1185">Reference proteome</keyword>
<accession>A0A1C1CBP3</accession>
<feature type="chain" id="PRO_5008650712" evidence="1">
    <location>
        <begin position="20"/>
        <end position="116"/>
    </location>
</feature>
<evidence type="ECO:0000313" key="3">
    <source>
        <dbReference type="Proteomes" id="UP000094526"/>
    </source>
</evidence>
<dbReference type="Proteomes" id="UP000094526">
    <property type="component" value="Unassembled WGS sequence"/>
</dbReference>
<dbReference type="AlphaFoldDB" id="A0A1C1CBP3"/>
<feature type="signal peptide" evidence="1">
    <location>
        <begin position="1"/>
        <end position="19"/>
    </location>
</feature>